<evidence type="ECO:0000259" key="5">
    <source>
        <dbReference type="Pfam" id="PF00535"/>
    </source>
</evidence>
<gene>
    <name evidence="6" type="ORF">SV7mr_34880</name>
</gene>
<keyword evidence="3 6" id="KW-0808">Transferase</keyword>
<dbReference type="InterPro" id="IPR029044">
    <property type="entry name" value="Nucleotide-diphossugar_trans"/>
</dbReference>
<evidence type="ECO:0000313" key="6">
    <source>
        <dbReference type="EMBL" id="QDT60959.1"/>
    </source>
</evidence>
<dbReference type="PANTHER" id="PTHR43398:SF1">
    <property type="entry name" value="DOLICHOL-PHOSPHATE MANNOSYLTRANSFERASE SUBUNIT 1"/>
    <property type="match status" value="1"/>
</dbReference>
<dbReference type="SUPFAM" id="SSF53448">
    <property type="entry name" value="Nucleotide-diphospho-sugar transferases"/>
    <property type="match status" value="1"/>
</dbReference>
<reference evidence="6 7" key="1">
    <citation type="submission" date="2019-02" db="EMBL/GenBank/DDBJ databases">
        <title>Deep-cultivation of Planctomycetes and their phenomic and genomic characterization uncovers novel biology.</title>
        <authorList>
            <person name="Wiegand S."/>
            <person name="Jogler M."/>
            <person name="Boedeker C."/>
            <person name="Pinto D."/>
            <person name="Vollmers J."/>
            <person name="Rivas-Marin E."/>
            <person name="Kohn T."/>
            <person name="Peeters S.H."/>
            <person name="Heuer A."/>
            <person name="Rast P."/>
            <person name="Oberbeckmann S."/>
            <person name="Bunk B."/>
            <person name="Jeske O."/>
            <person name="Meyerdierks A."/>
            <person name="Storesund J.E."/>
            <person name="Kallscheuer N."/>
            <person name="Luecker S."/>
            <person name="Lage O.M."/>
            <person name="Pohl T."/>
            <person name="Merkel B.J."/>
            <person name="Hornburger P."/>
            <person name="Mueller R.-W."/>
            <person name="Bruemmer F."/>
            <person name="Labrenz M."/>
            <person name="Spormann A.M."/>
            <person name="Op den Camp H."/>
            <person name="Overmann J."/>
            <person name="Amann R."/>
            <person name="Jetten M.S.M."/>
            <person name="Mascher T."/>
            <person name="Medema M.H."/>
            <person name="Devos D.P."/>
            <person name="Kaster A.-K."/>
            <person name="Ovreas L."/>
            <person name="Rohde M."/>
            <person name="Galperin M.Y."/>
            <person name="Jogler C."/>
        </authorList>
    </citation>
    <scope>NUCLEOTIDE SEQUENCE [LARGE SCALE GENOMIC DNA]</scope>
    <source>
        <strain evidence="6 7">SV_7m_r</strain>
    </source>
</reference>
<protein>
    <submittedName>
        <fullName evidence="6">Undecaprenyl-phosphate mannosyltransferase</fullName>
        <ecNumber evidence="6">2.4.1.54</ecNumber>
    </submittedName>
</protein>
<dbReference type="OrthoDB" id="9810303at2"/>
<dbReference type="PANTHER" id="PTHR43398">
    <property type="entry name" value="DOLICHOL-PHOSPHATE MANNOSYLTRANSFERASE SUBUNIT 1"/>
    <property type="match status" value="1"/>
</dbReference>
<comment type="similarity">
    <text evidence="1">Belongs to the glycosyltransferase 2 family.</text>
</comment>
<dbReference type="FunFam" id="3.90.550.10:FF:000122">
    <property type="entry name" value="Dolichol-phosphate mannosyltransferase subunit 1"/>
    <property type="match status" value="1"/>
</dbReference>
<evidence type="ECO:0000256" key="2">
    <source>
        <dbReference type="ARBA" id="ARBA00022676"/>
    </source>
</evidence>
<feature type="domain" description="Glycosyltransferase 2-like" evidence="5">
    <location>
        <begin position="36"/>
        <end position="201"/>
    </location>
</feature>
<dbReference type="Pfam" id="PF00535">
    <property type="entry name" value="Glycos_transf_2"/>
    <property type="match status" value="1"/>
</dbReference>
<dbReference type="CDD" id="cd06442">
    <property type="entry name" value="DPM1_like"/>
    <property type="match status" value="1"/>
</dbReference>
<dbReference type="RefSeq" id="WP_145274432.1">
    <property type="nucleotide sequence ID" value="NZ_CP036272.1"/>
</dbReference>
<dbReference type="EC" id="2.4.1.54" evidence="6"/>
<evidence type="ECO:0000256" key="4">
    <source>
        <dbReference type="SAM" id="MobiDB-lite"/>
    </source>
</evidence>
<evidence type="ECO:0000256" key="1">
    <source>
        <dbReference type="ARBA" id="ARBA00006739"/>
    </source>
</evidence>
<evidence type="ECO:0000313" key="7">
    <source>
        <dbReference type="Proteomes" id="UP000315003"/>
    </source>
</evidence>
<dbReference type="Gene3D" id="3.90.550.10">
    <property type="entry name" value="Spore Coat Polysaccharide Biosynthesis Protein SpsA, Chain A"/>
    <property type="match status" value="1"/>
</dbReference>
<dbReference type="GO" id="GO:0004582">
    <property type="term" value="F:dolichyl-phosphate beta-D-mannosyltransferase activity"/>
    <property type="evidence" value="ECO:0007669"/>
    <property type="project" value="InterPro"/>
</dbReference>
<evidence type="ECO:0000256" key="3">
    <source>
        <dbReference type="ARBA" id="ARBA00022679"/>
    </source>
</evidence>
<dbReference type="Proteomes" id="UP000315003">
    <property type="component" value="Chromosome"/>
</dbReference>
<dbReference type="InterPro" id="IPR001173">
    <property type="entry name" value="Glyco_trans_2-like"/>
</dbReference>
<sequence>MASSSQSKSHPAAASDPEPLSQTSGNSLPASPRVLVAICTYQEAENIEAILAALRDALPHADLLVVDDSSPDGTSDLVRQRQAEDSKLLLNQRTDERGLGSAIVSAMQHATEQGYEFFINLDADFSHDPQALPAMLTLAVEDPQIDVAIGSRYVKGGNIIGWPLRRRVISKLLNTFATTCLGLPVSDCSGSMRCYRVSRLQQISLATLQCTGYAVLEELLVRIQRSGGKMAELPITFTERELGQSKLSLGEAIRSVKFLLKLAWQLRIRRQEV</sequence>
<dbReference type="GO" id="GO:0016020">
    <property type="term" value="C:membrane"/>
    <property type="evidence" value="ECO:0007669"/>
    <property type="project" value="GOC"/>
</dbReference>
<dbReference type="GO" id="GO:0009247">
    <property type="term" value="P:glycolipid biosynthetic process"/>
    <property type="evidence" value="ECO:0007669"/>
    <property type="project" value="TreeGrafter"/>
</dbReference>
<name>A0A517SXU0_9BACT</name>
<dbReference type="EMBL" id="CP036272">
    <property type="protein sequence ID" value="QDT60959.1"/>
    <property type="molecule type" value="Genomic_DNA"/>
</dbReference>
<keyword evidence="7" id="KW-1185">Reference proteome</keyword>
<organism evidence="6 7">
    <name type="scientific">Stieleria bergensis</name>
    <dbReference type="NCBI Taxonomy" id="2528025"/>
    <lineage>
        <taxon>Bacteria</taxon>
        <taxon>Pseudomonadati</taxon>
        <taxon>Planctomycetota</taxon>
        <taxon>Planctomycetia</taxon>
        <taxon>Pirellulales</taxon>
        <taxon>Pirellulaceae</taxon>
        <taxon>Stieleria</taxon>
    </lineage>
</organism>
<accession>A0A517SXU0</accession>
<feature type="region of interest" description="Disordered" evidence="4">
    <location>
        <begin position="1"/>
        <end position="27"/>
    </location>
</feature>
<proteinExistence type="inferred from homology"/>
<dbReference type="AlphaFoldDB" id="A0A517SXU0"/>
<keyword evidence="2 6" id="KW-0328">Glycosyltransferase</keyword>
<dbReference type="InterPro" id="IPR039528">
    <property type="entry name" value="DPM1-like"/>
</dbReference>
<dbReference type="GO" id="GO:0047267">
    <property type="term" value="F:undecaprenyl-phosphate mannosyltransferase activity"/>
    <property type="evidence" value="ECO:0007669"/>
    <property type="project" value="UniProtKB-EC"/>
</dbReference>